<dbReference type="Gene3D" id="1.10.8.960">
    <property type="match status" value="1"/>
</dbReference>
<accession>G3AG44</accession>
<keyword evidence="6 11" id="KW-0317">Glutathione biosynthesis</keyword>
<dbReference type="InterPro" id="IPR004308">
    <property type="entry name" value="GCS"/>
</dbReference>
<dbReference type="InterPro" id="IPR014746">
    <property type="entry name" value="Gln_synth/guanido_kin_cat_dom"/>
</dbReference>
<dbReference type="GO" id="GO:0005737">
    <property type="term" value="C:cytoplasm"/>
    <property type="evidence" value="ECO:0007669"/>
    <property type="project" value="EnsemblFungi"/>
</dbReference>
<dbReference type="HOGENOM" id="CLU_010467_2_0_1"/>
<dbReference type="eggNOG" id="KOG3754">
    <property type="taxonomic scope" value="Eukaryota"/>
</dbReference>
<dbReference type="KEGG" id="spaa:SPAPADRAFT_58376"/>
<evidence type="ECO:0000256" key="2">
    <source>
        <dbReference type="ARBA" id="ARBA00008100"/>
    </source>
</evidence>
<keyword evidence="13" id="KW-1185">Reference proteome</keyword>
<dbReference type="Gene3D" id="3.30.590.50">
    <property type="match status" value="2"/>
</dbReference>
<evidence type="ECO:0000256" key="4">
    <source>
        <dbReference type="ARBA" id="ARBA00014618"/>
    </source>
</evidence>
<dbReference type="GO" id="GO:0006750">
    <property type="term" value="P:glutathione biosynthetic process"/>
    <property type="evidence" value="ECO:0007669"/>
    <property type="project" value="UniProtKB-UniRule"/>
</dbReference>
<name>G3AG44_SPAPN</name>
<comment type="catalytic activity">
    <reaction evidence="11">
        <text>L-cysteine + L-glutamate + ATP = gamma-L-glutamyl-L-cysteine + ADP + phosphate + H(+)</text>
        <dbReference type="Rhea" id="RHEA:13285"/>
        <dbReference type="ChEBI" id="CHEBI:15378"/>
        <dbReference type="ChEBI" id="CHEBI:29985"/>
        <dbReference type="ChEBI" id="CHEBI:30616"/>
        <dbReference type="ChEBI" id="CHEBI:35235"/>
        <dbReference type="ChEBI" id="CHEBI:43474"/>
        <dbReference type="ChEBI" id="CHEBI:58173"/>
        <dbReference type="ChEBI" id="CHEBI:456216"/>
        <dbReference type="EC" id="6.3.2.2"/>
    </reaction>
</comment>
<dbReference type="Gene3D" id="1.10.150.710">
    <property type="entry name" value="Glutamate cysteine ligase subdomain"/>
    <property type="match status" value="1"/>
</dbReference>
<evidence type="ECO:0000256" key="6">
    <source>
        <dbReference type="ARBA" id="ARBA00022684"/>
    </source>
</evidence>
<dbReference type="GO" id="GO:0004357">
    <property type="term" value="F:glutamate-cysteine ligase activity"/>
    <property type="evidence" value="ECO:0007669"/>
    <property type="project" value="UniProtKB-UniRule"/>
</dbReference>
<dbReference type="GO" id="GO:0042542">
    <property type="term" value="P:response to hydrogen peroxide"/>
    <property type="evidence" value="ECO:0007669"/>
    <property type="project" value="EnsemblFungi"/>
</dbReference>
<dbReference type="SUPFAM" id="SSF55931">
    <property type="entry name" value="Glutamine synthetase/guanido kinase"/>
    <property type="match status" value="1"/>
</dbReference>
<dbReference type="GeneID" id="18872424"/>
<keyword evidence="8 11" id="KW-0067">ATP-binding</keyword>
<dbReference type="EC" id="6.3.2.2" evidence="3 11"/>
<dbReference type="FunFam" id="3.30.590.50:FF:000009">
    <property type="entry name" value="Glutamate--cysteine ligase"/>
    <property type="match status" value="1"/>
</dbReference>
<reference evidence="12 13" key="1">
    <citation type="journal article" date="2011" name="Proc. Natl. Acad. Sci. U.S.A.">
        <title>Comparative genomics of xylose-fermenting fungi for enhanced biofuel production.</title>
        <authorList>
            <person name="Wohlbach D.J."/>
            <person name="Kuo A."/>
            <person name="Sato T.K."/>
            <person name="Potts K.M."/>
            <person name="Salamov A.A."/>
            <person name="LaButti K.M."/>
            <person name="Sun H."/>
            <person name="Clum A."/>
            <person name="Pangilinan J.L."/>
            <person name="Lindquist E.A."/>
            <person name="Lucas S."/>
            <person name="Lapidus A."/>
            <person name="Jin M."/>
            <person name="Gunawan C."/>
            <person name="Balan V."/>
            <person name="Dale B.E."/>
            <person name="Jeffries T.W."/>
            <person name="Zinkel R."/>
            <person name="Barry K.W."/>
            <person name="Grigoriev I.V."/>
            <person name="Gasch A.P."/>
        </authorList>
    </citation>
    <scope>NUCLEOTIDE SEQUENCE [LARGE SCALE GENOMIC DNA]</scope>
    <source>
        <strain evidence="13">NRRL Y-27907 / 11-Y1</strain>
    </source>
</reference>
<dbReference type="PANTHER" id="PTHR11164">
    <property type="entry name" value="GLUTAMATE CYSTEINE LIGASE"/>
    <property type="match status" value="1"/>
</dbReference>
<evidence type="ECO:0000256" key="5">
    <source>
        <dbReference type="ARBA" id="ARBA00022598"/>
    </source>
</evidence>
<dbReference type="GO" id="GO:0005524">
    <property type="term" value="F:ATP binding"/>
    <property type="evidence" value="ECO:0007669"/>
    <property type="project" value="UniProtKB-UniRule"/>
</dbReference>
<dbReference type="Proteomes" id="UP000000709">
    <property type="component" value="Unassembled WGS sequence"/>
</dbReference>
<protein>
    <recommendedName>
        <fullName evidence="4 11">Glutamate--cysteine ligase</fullName>
        <ecNumber evidence="3 11">6.3.2.2</ecNumber>
    </recommendedName>
    <alternativeName>
        <fullName evidence="10 11">Gamma-ECS</fullName>
    </alternativeName>
    <alternativeName>
        <fullName evidence="9 11">Gamma-glutamylcysteine synthetase</fullName>
    </alternativeName>
</protein>
<dbReference type="GO" id="GO:0046686">
    <property type="term" value="P:response to cadmium ion"/>
    <property type="evidence" value="ECO:0007669"/>
    <property type="project" value="EnsemblFungi"/>
</dbReference>
<dbReference type="RefSeq" id="XP_007372595.1">
    <property type="nucleotide sequence ID" value="XM_007372533.1"/>
</dbReference>
<dbReference type="Pfam" id="PF03074">
    <property type="entry name" value="GCS"/>
    <property type="match status" value="2"/>
</dbReference>
<proteinExistence type="inferred from homology"/>
<dbReference type="InParanoid" id="G3AG44"/>
<evidence type="ECO:0000256" key="7">
    <source>
        <dbReference type="ARBA" id="ARBA00022741"/>
    </source>
</evidence>
<evidence type="ECO:0000256" key="1">
    <source>
        <dbReference type="ARBA" id="ARBA00005006"/>
    </source>
</evidence>
<dbReference type="OMA" id="CCPELIG"/>
<evidence type="ECO:0000256" key="9">
    <source>
        <dbReference type="ARBA" id="ARBA00030585"/>
    </source>
</evidence>
<dbReference type="STRING" id="619300.G3AG44"/>
<keyword evidence="5 11" id="KW-0436">Ligase</keyword>
<dbReference type="PANTHER" id="PTHR11164:SF0">
    <property type="entry name" value="GLUTAMATE--CYSTEINE LIGASE CATALYTIC SUBUNIT"/>
    <property type="match status" value="1"/>
</dbReference>
<evidence type="ECO:0000256" key="3">
    <source>
        <dbReference type="ARBA" id="ARBA00012220"/>
    </source>
</evidence>
<dbReference type="OrthoDB" id="7939818at2759"/>
<dbReference type="EMBL" id="GL996499">
    <property type="protein sequence ID" value="EGW35183.1"/>
    <property type="molecule type" value="Genomic_DNA"/>
</dbReference>
<gene>
    <name evidence="12" type="ORF">SPAPADRAFT_58376</name>
</gene>
<evidence type="ECO:0000256" key="8">
    <source>
        <dbReference type="ARBA" id="ARBA00022840"/>
    </source>
</evidence>
<evidence type="ECO:0000256" key="10">
    <source>
        <dbReference type="ARBA" id="ARBA00032122"/>
    </source>
</evidence>
<comment type="pathway">
    <text evidence="1 11">Sulfur metabolism; glutathione biosynthesis; glutathione from L-cysteine and L-glutamate: step 1/2.</text>
</comment>
<dbReference type="FunCoup" id="G3AG44">
    <property type="interactions" value="403"/>
</dbReference>
<evidence type="ECO:0000313" key="12">
    <source>
        <dbReference type="EMBL" id="EGW35183.1"/>
    </source>
</evidence>
<comment type="similarity">
    <text evidence="2 11">Belongs to the glutamate--cysteine ligase type 3 family.</text>
</comment>
<dbReference type="AlphaFoldDB" id="G3AG44"/>
<evidence type="ECO:0000256" key="11">
    <source>
        <dbReference type="RuleBase" id="RU367135"/>
    </source>
</evidence>
<dbReference type="UniPathway" id="UPA00142">
    <property type="reaction ID" value="UER00209"/>
</dbReference>
<sequence>MYPDKHTKLVDDSIKQRDLFKSDQEPFIGASRPGFVYMDSMGFGMGSSCLQITMQTKNIEEARYLYDSLAPLSPIMLSSTAAAPIFKGHLVNQDVRWNVVSGAVDDRTFIERGVEEYPGYNKFGGLDVDEHTLVKDCSKTNANGDIIGVFANDGKPIQHVPKSRYDSVANYLADSKHDTSYYSDKFNDLNAPINKSVYDRLIQEPNFDHYMANHFAHLFIRDPLVIFSERIDQDNTLENDHFENIQSTNWQTLRFKPPALYESNVDISTTPGWRVEFRPMEIQLTDFENAAYSTFISLLSKAIIKFKPNFYIPLSKVEENMGTAHKVDSAINDKFWFKDLDNWNLDYHEFRGYDLSWFDRYINIGNDELGGEEVYMNGYSVSGSTISLANGELNGAIPNGTVNGNTTNGKRRKSSNGMIITDDAEDLTYAKYSIDQIINGDVSGKFPGLIRLVIKLIATDLIPKSCHCPSTSLANDLTRIKYYLTLISKRAKGEIPTTAHWLRNKVLNHHQYKRDSKVTDFINYDIISDAIKVGDLSDRDVVESLFGEVITDYLFE</sequence>
<evidence type="ECO:0000313" key="13">
    <source>
        <dbReference type="Proteomes" id="UP000000709"/>
    </source>
</evidence>
<keyword evidence="7 11" id="KW-0547">Nucleotide-binding</keyword>
<organism evidence="13">
    <name type="scientific">Spathaspora passalidarum (strain NRRL Y-27907 / 11-Y1)</name>
    <dbReference type="NCBI Taxonomy" id="619300"/>
    <lineage>
        <taxon>Eukaryota</taxon>
        <taxon>Fungi</taxon>
        <taxon>Dikarya</taxon>
        <taxon>Ascomycota</taxon>
        <taxon>Saccharomycotina</taxon>
        <taxon>Pichiomycetes</taxon>
        <taxon>Debaryomycetaceae</taxon>
        <taxon>Spathaspora</taxon>
    </lineage>
</organism>